<proteinExistence type="inferred from homology"/>
<keyword evidence="4" id="KW-0249">Electron transport</keyword>
<dbReference type="GO" id="GO:0009055">
    <property type="term" value="F:electron transfer activity"/>
    <property type="evidence" value="ECO:0007669"/>
    <property type="project" value="InterPro"/>
</dbReference>
<sequence>MSHILNITPDFYWVGALDPNLRTFDIIMETEFGTSYNAYLLKGSEGIALFESVKDKFFDSYLEKIQSIVSLQDIKYIVVDHTEPDHAGSVAKLLEVAPHITVVGSLLAIKYISSMINAPFKSLVVKEGDSISLGNKTIRFLSVPQLHWPDTMYSYVEEDRLLITCDSFGAHYSDERVLRSKLEAEKEADYLSAYEYYFNMIMGPFKPFVLNALSKIKNLSIDFICPGHGMVLDQSNMQTYLDLYETWSQPAVHEKSIVIAYVSAYGYTKELAETLEKNILSAGYKGKVYLCNLETEKVDSVMEKISTAEGLLLGSPTILAEALPPIWQVLSSLNPVMHKHITMGCFGSYGWSGEALTHIKERIKQLKCPMPLEPLCVVFKPSSEDLDAAKNFSIKFVEALNTK</sequence>
<dbReference type="GO" id="GO:0010181">
    <property type="term" value="F:FMN binding"/>
    <property type="evidence" value="ECO:0007669"/>
    <property type="project" value="InterPro"/>
</dbReference>
<evidence type="ECO:0000313" key="8">
    <source>
        <dbReference type="Proteomes" id="UP000824229"/>
    </source>
</evidence>
<comment type="caution">
    <text evidence="7">The sequence shown here is derived from an EMBL/GenBank/DDBJ whole genome shotgun (WGS) entry which is preliminary data.</text>
</comment>
<dbReference type="PIRSF" id="PIRSF005243">
    <property type="entry name" value="ROO"/>
    <property type="match status" value="1"/>
</dbReference>
<dbReference type="InterPro" id="IPR036866">
    <property type="entry name" value="RibonucZ/Hydroxyglut_hydro"/>
</dbReference>
<feature type="domain" description="Flavodoxin-like" evidence="6">
    <location>
        <begin position="257"/>
        <end position="397"/>
    </location>
</feature>
<gene>
    <name evidence="7" type="ORF">H9872_06540</name>
</gene>
<evidence type="ECO:0000259" key="6">
    <source>
        <dbReference type="PROSITE" id="PS50902"/>
    </source>
</evidence>
<dbReference type="Gene3D" id="3.60.15.10">
    <property type="entry name" value="Ribonuclease Z/Hydroxyacylglutathione hydrolase-like"/>
    <property type="match status" value="1"/>
</dbReference>
<reference evidence="7" key="1">
    <citation type="journal article" date="2021" name="PeerJ">
        <title>Extensive microbial diversity within the chicken gut microbiome revealed by metagenomics and culture.</title>
        <authorList>
            <person name="Gilroy R."/>
            <person name="Ravi A."/>
            <person name="Getino M."/>
            <person name="Pursley I."/>
            <person name="Horton D.L."/>
            <person name="Alikhan N.F."/>
            <person name="Baker D."/>
            <person name="Gharbi K."/>
            <person name="Hall N."/>
            <person name="Watson M."/>
            <person name="Adriaenssens E.M."/>
            <person name="Foster-Nyarko E."/>
            <person name="Jarju S."/>
            <person name="Secka A."/>
            <person name="Antonio M."/>
            <person name="Oren A."/>
            <person name="Chaudhuri R.R."/>
            <person name="La Ragione R."/>
            <person name="Hildebrand F."/>
            <person name="Pallen M.J."/>
        </authorList>
    </citation>
    <scope>NUCLEOTIDE SEQUENCE</scope>
    <source>
        <strain evidence="7">B5-657</strain>
    </source>
</reference>
<dbReference type="AlphaFoldDB" id="A0A9E2KCZ3"/>
<dbReference type="SUPFAM" id="SSF56281">
    <property type="entry name" value="Metallo-hydrolase/oxidoreductase"/>
    <property type="match status" value="1"/>
</dbReference>
<evidence type="ECO:0000256" key="5">
    <source>
        <dbReference type="ARBA" id="ARBA00023004"/>
    </source>
</evidence>
<dbReference type="Proteomes" id="UP000824229">
    <property type="component" value="Unassembled WGS sequence"/>
</dbReference>
<protein>
    <submittedName>
        <fullName evidence="7">FprA family A-type flavoprotein</fullName>
    </submittedName>
</protein>
<dbReference type="InterPro" id="IPR008254">
    <property type="entry name" value="Flavodoxin/NO_synth"/>
</dbReference>
<dbReference type="GO" id="GO:0046872">
    <property type="term" value="F:metal ion binding"/>
    <property type="evidence" value="ECO:0007669"/>
    <property type="project" value="InterPro"/>
</dbReference>
<reference evidence="7" key="2">
    <citation type="submission" date="2021-04" db="EMBL/GenBank/DDBJ databases">
        <authorList>
            <person name="Gilroy R."/>
        </authorList>
    </citation>
    <scope>NUCLEOTIDE SEQUENCE</scope>
    <source>
        <strain evidence="7">B5-657</strain>
    </source>
</reference>
<evidence type="ECO:0000256" key="2">
    <source>
        <dbReference type="ARBA" id="ARBA00007121"/>
    </source>
</evidence>
<evidence type="ECO:0000256" key="1">
    <source>
        <dbReference type="ARBA" id="ARBA00001962"/>
    </source>
</evidence>
<dbReference type="Gene3D" id="3.40.50.360">
    <property type="match status" value="1"/>
</dbReference>
<dbReference type="InterPro" id="IPR045761">
    <property type="entry name" value="ODP_dom"/>
</dbReference>
<keyword evidence="5" id="KW-0408">Iron</keyword>
<dbReference type="CDD" id="cd07709">
    <property type="entry name" value="flavodiiron_proteins_MBL-fold"/>
    <property type="match status" value="1"/>
</dbReference>
<dbReference type="SUPFAM" id="SSF52218">
    <property type="entry name" value="Flavoproteins"/>
    <property type="match status" value="1"/>
</dbReference>
<dbReference type="Pfam" id="PF00258">
    <property type="entry name" value="Flavodoxin_1"/>
    <property type="match status" value="1"/>
</dbReference>
<dbReference type="InterPro" id="IPR001279">
    <property type="entry name" value="Metallo-B-lactamas"/>
</dbReference>
<dbReference type="InterPro" id="IPR051285">
    <property type="entry name" value="NADH_oxidoreductase_modular"/>
</dbReference>
<dbReference type="InterPro" id="IPR029039">
    <property type="entry name" value="Flavoprotein-like_sf"/>
</dbReference>
<accession>A0A9E2KCZ3</accession>
<keyword evidence="3" id="KW-0813">Transport</keyword>
<name>A0A9E2KCZ3_9FIRM</name>
<evidence type="ECO:0000256" key="3">
    <source>
        <dbReference type="ARBA" id="ARBA00022448"/>
    </source>
</evidence>
<dbReference type="GO" id="GO:0016651">
    <property type="term" value="F:oxidoreductase activity, acting on NAD(P)H"/>
    <property type="evidence" value="ECO:0007669"/>
    <property type="project" value="UniProtKB-ARBA"/>
</dbReference>
<dbReference type="PANTHER" id="PTHR32145">
    <property type="entry name" value="DIFLAVIN FLAVOPROTEIN A 2-RELATED"/>
    <property type="match status" value="1"/>
</dbReference>
<dbReference type="EMBL" id="JAHLFQ010000145">
    <property type="protein sequence ID" value="MBU3804396.1"/>
    <property type="molecule type" value="Genomic_DNA"/>
</dbReference>
<evidence type="ECO:0000256" key="4">
    <source>
        <dbReference type="ARBA" id="ARBA00022982"/>
    </source>
</evidence>
<dbReference type="Pfam" id="PF19583">
    <property type="entry name" value="ODP"/>
    <property type="match status" value="1"/>
</dbReference>
<comment type="similarity">
    <text evidence="2">In the N-terminal section; belongs to the zinc metallo-hydrolase group 3 family.</text>
</comment>
<dbReference type="InterPro" id="IPR016440">
    <property type="entry name" value="Rubredoxin-O_OxRdtase"/>
</dbReference>
<dbReference type="PROSITE" id="PS50902">
    <property type="entry name" value="FLAVODOXIN_LIKE"/>
    <property type="match status" value="1"/>
</dbReference>
<dbReference type="SMART" id="SM00849">
    <property type="entry name" value="Lactamase_B"/>
    <property type="match status" value="1"/>
</dbReference>
<dbReference type="PANTHER" id="PTHR32145:SF11">
    <property type="entry name" value="DIFLAVIN FLAVOPROTEIN A 2-RELATED"/>
    <property type="match status" value="1"/>
</dbReference>
<evidence type="ECO:0000313" key="7">
    <source>
        <dbReference type="EMBL" id="MBU3804396.1"/>
    </source>
</evidence>
<organism evidence="7 8">
    <name type="scientific">Candidatus Cellulosilyticum pullistercoris</name>
    <dbReference type="NCBI Taxonomy" id="2838521"/>
    <lineage>
        <taxon>Bacteria</taxon>
        <taxon>Bacillati</taxon>
        <taxon>Bacillota</taxon>
        <taxon>Clostridia</taxon>
        <taxon>Lachnospirales</taxon>
        <taxon>Cellulosilyticaceae</taxon>
        <taxon>Cellulosilyticum</taxon>
    </lineage>
</organism>
<comment type="cofactor">
    <cofactor evidence="1">
        <name>Fe cation</name>
        <dbReference type="ChEBI" id="CHEBI:24875"/>
    </cofactor>
</comment>